<reference evidence="1" key="2">
    <citation type="submission" date="2017-10" db="EMBL/GenBank/DDBJ databases">
        <title>Ladona fulva Genome sequencing and assembly.</title>
        <authorList>
            <person name="Murali S."/>
            <person name="Richards S."/>
            <person name="Bandaranaike D."/>
            <person name="Bellair M."/>
            <person name="Blankenburg K."/>
            <person name="Chao H."/>
            <person name="Dinh H."/>
            <person name="Doddapaneni H."/>
            <person name="Dugan-Rocha S."/>
            <person name="Elkadiri S."/>
            <person name="Gnanaolivu R."/>
            <person name="Hernandez B."/>
            <person name="Skinner E."/>
            <person name="Javaid M."/>
            <person name="Lee S."/>
            <person name="Li M."/>
            <person name="Ming W."/>
            <person name="Munidasa M."/>
            <person name="Muniz J."/>
            <person name="Nguyen L."/>
            <person name="Hughes D."/>
            <person name="Osuji N."/>
            <person name="Pu L.-L."/>
            <person name="Puazo M."/>
            <person name="Qu C."/>
            <person name="Quiroz J."/>
            <person name="Raj R."/>
            <person name="Weissenberger G."/>
            <person name="Xin Y."/>
            <person name="Zou X."/>
            <person name="Han Y."/>
            <person name="Worley K."/>
            <person name="Muzny D."/>
            <person name="Gibbs R."/>
        </authorList>
    </citation>
    <scope>NUCLEOTIDE SEQUENCE</scope>
    <source>
        <strain evidence="1">Sampled in the wild</strain>
    </source>
</reference>
<protein>
    <submittedName>
        <fullName evidence="1">Uncharacterized protein</fullName>
    </submittedName>
</protein>
<evidence type="ECO:0000313" key="2">
    <source>
        <dbReference type="Proteomes" id="UP000792457"/>
    </source>
</evidence>
<evidence type="ECO:0000313" key="1">
    <source>
        <dbReference type="EMBL" id="KAG8233525.1"/>
    </source>
</evidence>
<gene>
    <name evidence="1" type="ORF">J437_LFUL013649</name>
</gene>
<reference evidence="1" key="1">
    <citation type="submission" date="2013-04" db="EMBL/GenBank/DDBJ databases">
        <authorList>
            <person name="Qu J."/>
            <person name="Murali S.C."/>
            <person name="Bandaranaike D."/>
            <person name="Bellair M."/>
            <person name="Blankenburg K."/>
            <person name="Chao H."/>
            <person name="Dinh H."/>
            <person name="Doddapaneni H."/>
            <person name="Downs B."/>
            <person name="Dugan-Rocha S."/>
            <person name="Elkadiri S."/>
            <person name="Gnanaolivu R.D."/>
            <person name="Hernandez B."/>
            <person name="Javaid M."/>
            <person name="Jayaseelan J.C."/>
            <person name="Lee S."/>
            <person name="Li M."/>
            <person name="Ming W."/>
            <person name="Munidasa M."/>
            <person name="Muniz J."/>
            <person name="Nguyen L."/>
            <person name="Ongeri F."/>
            <person name="Osuji N."/>
            <person name="Pu L.-L."/>
            <person name="Puazo M."/>
            <person name="Qu C."/>
            <person name="Quiroz J."/>
            <person name="Raj R."/>
            <person name="Weissenberger G."/>
            <person name="Xin Y."/>
            <person name="Zou X."/>
            <person name="Han Y."/>
            <person name="Richards S."/>
            <person name="Worley K."/>
            <person name="Muzny D."/>
            <person name="Gibbs R."/>
        </authorList>
    </citation>
    <scope>NUCLEOTIDE SEQUENCE</scope>
    <source>
        <strain evidence="1">Sampled in the wild</strain>
    </source>
</reference>
<accession>A0A8K0P2L5</accession>
<dbReference type="OrthoDB" id="616263at2759"/>
<name>A0A8K0P2L5_LADFU</name>
<dbReference type="Proteomes" id="UP000792457">
    <property type="component" value="Unassembled WGS sequence"/>
</dbReference>
<keyword evidence="2" id="KW-1185">Reference proteome</keyword>
<dbReference type="AlphaFoldDB" id="A0A8K0P2L5"/>
<sequence>MEGKYRLIDRKRIKTNMQMITKAKGFFGRKNFSDDEEVKGTVEKWLREVEREVNSTDIQKVSRLQKCI</sequence>
<organism evidence="1 2">
    <name type="scientific">Ladona fulva</name>
    <name type="common">Scarce chaser dragonfly</name>
    <name type="synonym">Libellula fulva</name>
    <dbReference type="NCBI Taxonomy" id="123851"/>
    <lineage>
        <taxon>Eukaryota</taxon>
        <taxon>Metazoa</taxon>
        <taxon>Ecdysozoa</taxon>
        <taxon>Arthropoda</taxon>
        <taxon>Hexapoda</taxon>
        <taxon>Insecta</taxon>
        <taxon>Pterygota</taxon>
        <taxon>Palaeoptera</taxon>
        <taxon>Odonata</taxon>
        <taxon>Epiprocta</taxon>
        <taxon>Anisoptera</taxon>
        <taxon>Libelluloidea</taxon>
        <taxon>Libellulidae</taxon>
        <taxon>Ladona</taxon>
    </lineage>
</organism>
<dbReference type="EMBL" id="KZ308724">
    <property type="protein sequence ID" value="KAG8233525.1"/>
    <property type="molecule type" value="Genomic_DNA"/>
</dbReference>
<comment type="caution">
    <text evidence="1">The sequence shown here is derived from an EMBL/GenBank/DDBJ whole genome shotgun (WGS) entry which is preliminary data.</text>
</comment>
<proteinExistence type="predicted"/>